<sequence>MPRTVRRASSAAKKKKLAVISTESVPVDSLKPFHKNPRIGDVEKVAESLAENGQFKGIVVNIGTHTGREREILGGNHTWMAAKRLKWDDILVHWVDVTETEANKIVLADNGTSDGSTYDDSILTELLADIKDAGESLIGTTYTDDTLSRLIKDSTKSENSHVDKIEDASSTLEGVADLNDFVHFESELPYDIPPLLPHMIPDNVPGSPLEVWAGHELDLPRQDAEPHRWWMTQWAAGNRGVNWEQSIVYFYTEDFHFERVYEEPALNTKKILKLGIKYAIMPNYSVNPNDPIAKWIWASYRSFFVGRYWQEAGIQVIPDIQYGTADEALDVTLLGIPENAGLVSTQIQNARGDQTRIRTTARLLKEAEDRLGFKNILVYGHTDAERVMERARLEANVIPITNRSARRREYLNSGATVNSQKVSGGKKRRIKK</sequence>
<evidence type="ECO:0000313" key="3">
    <source>
        <dbReference type="EMBL" id="GAA2555127.1"/>
    </source>
</evidence>
<feature type="region of interest" description="Disordered" evidence="1">
    <location>
        <begin position="411"/>
        <end position="432"/>
    </location>
</feature>
<dbReference type="Proteomes" id="UP001501095">
    <property type="component" value="Unassembled WGS sequence"/>
</dbReference>
<feature type="domain" description="ParB-like N-terminal" evidence="2">
    <location>
        <begin position="23"/>
        <end position="111"/>
    </location>
</feature>
<organism evidence="3 4">
    <name type="scientific">Streptomyces levis</name>
    <dbReference type="NCBI Taxonomy" id="285566"/>
    <lineage>
        <taxon>Bacteria</taxon>
        <taxon>Bacillati</taxon>
        <taxon>Actinomycetota</taxon>
        <taxon>Actinomycetes</taxon>
        <taxon>Kitasatosporales</taxon>
        <taxon>Streptomycetaceae</taxon>
        <taxon>Streptomyces</taxon>
    </lineage>
</organism>
<accession>A0ABN3P2L2</accession>
<dbReference type="Pfam" id="PF02195">
    <property type="entry name" value="ParB_N"/>
    <property type="match status" value="1"/>
</dbReference>
<name>A0ABN3P2L2_9ACTN</name>
<dbReference type="SMART" id="SM00470">
    <property type="entry name" value="ParB"/>
    <property type="match status" value="1"/>
</dbReference>
<dbReference type="EMBL" id="BAAATM010000022">
    <property type="protein sequence ID" value="GAA2555127.1"/>
    <property type="molecule type" value="Genomic_DNA"/>
</dbReference>
<dbReference type="InterPro" id="IPR003115">
    <property type="entry name" value="ParB_N"/>
</dbReference>
<gene>
    <name evidence="3" type="ORF">GCM10010423_65380</name>
</gene>
<proteinExistence type="predicted"/>
<dbReference type="SUPFAM" id="SSF110849">
    <property type="entry name" value="ParB/Sulfiredoxin"/>
    <property type="match status" value="1"/>
</dbReference>
<reference evidence="3 4" key="1">
    <citation type="journal article" date="2019" name="Int. J. Syst. Evol. Microbiol.">
        <title>The Global Catalogue of Microorganisms (GCM) 10K type strain sequencing project: providing services to taxonomists for standard genome sequencing and annotation.</title>
        <authorList>
            <consortium name="The Broad Institute Genomics Platform"/>
            <consortium name="The Broad Institute Genome Sequencing Center for Infectious Disease"/>
            <person name="Wu L."/>
            <person name="Ma J."/>
        </authorList>
    </citation>
    <scope>NUCLEOTIDE SEQUENCE [LARGE SCALE GENOMIC DNA]</scope>
    <source>
        <strain evidence="3 4">JCM 6924</strain>
    </source>
</reference>
<protein>
    <recommendedName>
        <fullName evidence="2">ParB-like N-terminal domain-containing protein</fullName>
    </recommendedName>
</protein>
<keyword evidence="4" id="KW-1185">Reference proteome</keyword>
<dbReference type="Pfam" id="PF14386">
    <property type="entry name" value="DUF4417"/>
    <property type="match status" value="1"/>
</dbReference>
<dbReference type="InterPro" id="IPR036086">
    <property type="entry name" value="ParB/Sulfiredoxin_sf"/>
</dbReference>
<evidence type="ECO:0000313" key="4">
    <source>
        <dbReference type="Proteomes" id="UP001501095"/>
    </source>
</evidence>
<dbReference type="Gene3D" id="3.90.1530.10">
    <property type="entry name" value="Conserved hypothetical protein from pyrococcus furiosus pfu- 392566-001, ParB domain"/>
    <property type="match status" value="1"/>
</dbReference>
<feature type="compositionally biased region" description="Polar residues" evidence="1">
    <location>
        <begin position="413"/>
        <end position="422"/>
    </location>
</feature>
<evidence type="ECO:0000259" key="2">
    <source>
        <dbReference type="SMART" id="SM00470"/>
    </source>
</evidence>
<dbReference type="RefSeq" id="WP_344543050.1">
    <property type="nucleotide sequence ID" value="NZ_BAAATM010000022.1"/>
</dbReference>
<dbReference type="InterPro" id="IPR025530">
    <property type="entry name" value="DUF4417"/>
</dbReference>
<evidence type="ECO:0000256" key="1">
    <source>
        <dbReference type="SAM" id="MobiDB-lite"/>
    </source>
</evidence>
<comment type="caution">
    <text evidence="3">The sequence shown here is derived from an EMBL/GenBank/DDBJ whole genome shotgun (WGS) entry which is preliminary data.</text>
</comment>